<keyword evidence="2" id="KW-1185">Reference proteome</keyword>
<protein>
    <submittedName>
        <fullName evidence="1">Uncharacterized protein</fullName>
    </submittedName>
</protein>
<dbReference type="Proteomes" id="UP000814128">
    <property type="component" value="Unassembled WGS sequence"/>
</dbReference>
<evidence type="ECO:0000313" key="1">
    <source>
        <dbReference type="EMBL" id="KAI0031410.1"/>
    </source>
</evidence>
<organism evidence="1 2">
    <name type="scientific">Vararia minispora EC-137</name>
    <dbReference type="NCBI Taxonomy" id="1314806"/>
    <lineage>
        <taxon>Eukaryota</taxon>
        <taxon>Fungi</taxon>
        <taxon>Dikarya</taxon>
        <taxon>Basidiomycota</taxon>
        <taxon>Agaricomycotina</taxon>
        <taxon>Agaricomycetes</taxon>
        <taxon>Russulales</taxon>
        <taxon>Lachnocladiaceae</taxon>
        <taxon>Vararia</taxon>
    </lineage>
</organism>
<gene>
    <name evidence="1" type="ORF">K488DRAFT_71422</name>
</gene>
<name>A0ACB8QIC4_9AGAM</name>
<reference evidence="1" key="2">
    <citation type="journal article" date="2022" name="New Phytol.">
        <title>Evolutionary transition to the ectomycorrhizal habit in the genomes of a hyperdiverse lineage of mushroom-forming fungi.</title>
        <authorList>
            <person name="Looney B."/>
            <person name="Miyauchi S."/>
            <person name="Morin E."/>
            <person name="Drula E."/>
            <person name="Courty P.E."/>
            <person name="Kohler A."/>
            <person name="Kuo A."/>
            <person name="LaButti K."/>
            <person name="Pangilinan J."/>
            <person name="Lipzen A."/>
            <person name="Riley R."/>
            <person name="Andreopoulos W."/>
            <person name="He G."/>
            <person name="Johnson J."/>
            <person name="Nolan M."/>
            <person name="Tritt A."/>
            <person name="Barry K.W."/>
            <person name="Grigoriev I.V."/>
            <person name="Nagy L.G."/>
            <person name="Hibbett D."/>
            <person name="Henrissat B."/>
            <person name="Matheny P.B."/>
            <person name="Labbe J."/>
            <person name="Martin F.M."/>
        </authorList>
    </citation>
    <scope>NUCLEOTIDE SEQUENCE</scope>
    <source>
        <strain evidence="1">EC-137</strain>
    </source>
</reference>
<proteinExistence type="predicted"/>
<reference evidence="1" key="1">
    <citation type="submission" date="2021-02" db="EMBL/GenBank/DDBJ databases">
        <authorList>
            <consortium name="DOE Joint Genome Institute"/>
            <person name="Ahrendt S."/>
            <person name="Looney B.P."/>
            <person name="Miyauchi S."/>
            <person name="Morin E."/>
            <person name="Drula E."/>
            <person name="Courty P.E."/>
            <person name="Chicoki N."/>
            <person name="Fauchery L."/>
            <person name="Kohler A."/>
            <person name="Kuo A."/>
            <person name="Labutti K."/>
            <person name="Pangilinan J."/>
            <person name="Lipzen A."/>
            <person name="Riley R."/>
            <person name="Andreopoulos W."/>
            <person name="He G."/>
            <person name="Johnson J."/>
            <person name="Barry K.W."/>
            <person name="Grigoriev I.V."/>
            <person name="Nagy L."/>
            <person name="Hibbett D."/>
            <person name="Henrissat B."/>
            <person name="Matheny P.B."/>
            <person name="Labbe J."/>
            <person name="Martin F."/>
        </authorList>
    </citation>
    <scope>NUCLEOTIDE SEQUENCE</scope>
    <source>
        <strain evidence="1">EC-137</strain>
    </source>
</reference>
<evidence type="ECO:0000313" key="2">
    <source>
        <dbReference type="Proteomes" id="UP000814128"/>
    </source>
</evidence>
<dbReference type="EMBL" id="MU273581">
    <property type="protein sequence ID" value="KAI0031410.1"/>
    <property type="molecule type" value="Genomic_DNA"/>
</dbReference>
<accession>A0ACB8QIC4</accession>
<sequence>MHNKIHADFGGTRAISVLRLSSIRVIDDFEPINGYTVTLTLPSDNDIVAQCRKANIANLSANIRGVAVANEAGQRFWVKFGTDISLAEARTQHYVARWGPTHESNPGSLVWEIFSRVRVGGTNRVV</sequence>
<comment type="caution">
    <text evidence="1">The sequence shown here is derived from an EMBL/GenBank/DDBJ whole genome shotgun (WGS) entry which is preliminary data.</text>
</comment>